<proteinExistence type="predicted"/>
<organism evidence="1 2">
    <name type="scientific">Ilyodon furcidens</name>
    <name type="common">goldbreast splitfin</name>
    <dbReference type="NCBI Taxonomy" id="33524"/>
    <lineage>
        <taxon>Eukaryota</taxon>
        <taxon>Metazoa</taxon>
        <taxon>Chordata</taxon>
        <taxon>Craniata</taxon>
        <taxon>Vertebrata</taxon>
        <taxon>Euteleostomi</taxon>
        <taxon>Actinopterygii</taxon>
        <taxon>Neopterygii</taxon>
        <taxon>Teleostei</taxon>
        <taxon>Neoteleostei</taxon>
        <taxon>Acanthomorphata</taxon>
        <taxon>Ovalentaria</taxon>
        <taxon>Atherinomorphae</taxon>
        <taxon>Cyprinodontiformes</taxon>
        <taxon>Goodeidae</taxon>
        <taxon>Ilyodon</taxon>
    </lineage>
</organism>
<sequence>MLITAMSLQQRVCRPSRPPVVINPLCCQLLSLTRFSPLSEPTCITVRDFGIRLGLLSNAPLHKTSAMWTERGHPLYAPGQEVWMSSQNFPLKAYSKKLAPRFFGPL</sequence>
<keyword evidence="2" id="KW-1185">Reference proteome</keyword>
<name>A0ABV0U9T2_9TELE</name>
<dbReference type="Proteomes" id="UP001482620">
    <property type="component" value="Unassembled WGS sequence"/>
</dbReference>
<evidence type="ECO:0000313" key="2">
    <source>
        <dbReference type="Proteomes" id="UP001482620"/>
    </source>
</evidence>
<comment type="caution">
    <text evidence="1">The sequence shown here is derived from an EMBL/GenBank/DDBJ whole genome shotgun (WGS) entry which is preliminary data.</text>
</comment>
<reference evidence="1 2" key="1">
    <citation type="submission" date="2021-06" db="EMBL/GenBank/DDBJ databases">
        <authorList>
            <person name="Palmer J.M."/>
        </authorList>
    </citation>
    <scope>NUCLEOTIDE SEQUENCE [LARGE SCALE GENOMIC DNA]</scope>
    <source>
        <strain evidence="2">if_2019</strain>
        <tissue evidence="1">Muscle</tissue>
    </source>
</reference>
<dbReference type="EMBL" id="JAHRIQ010060812">
    <property type="protein sequence ID" value="MEQ2241347.1"/>
    <property type="molecule type" value="Genomic_DNA"/>
</dbReference>
<gene>
    <name evidence="1" type="ORF">ILYODFUR_024393</name>
</gene>
<accession>A0ABV0U9T2</accession>
<evidence type="ECO:0000313" key="1">
    <source>
        <dbReference type="EMBL" id="MEQ2241347.1"/>
    </source>
</evidence>
<protein>
    <submittedName>
        <fullName evidence="1">Uncharacterized protein</fullName>
    </submittedName>
</protein>